<feature type="transmembrane region" description="Helical" evidence="1">
    <location>
        <begin position="196"/>
        <end position="228"/>
    </location>
</feature>
<accession>A0A839UY88</accession>
<feature type="transmembrane region" description="Helical" evidence="1">
    <location>
        <begin position="91"/>
        <end position="124"/>
    </location>
</feature>
<gene>
    <name evidence="2" type="ORF">FHR90_000908</name>
    <name evidence="3" type="ORF">HUK83_14845</name>
</gene>
<feature type="transmembrane region" description="Helical" evidence="1">
    <location>
        <begin position="20"/>
        <end position="42"/>
    </location>
</feature>
<dbReference type="EMBL" id="JACHXV010000003">
    <property type="protein sequence ID" value="MBB3173090.1"/>
    <property type="molecule type" value="Genomic_DNA"/>
</dbReference>
<dbReference type="RefSeq" id="WP_176626032.1">
    <property type="nucleotide sequence ID" value="NZ_JABXXQ010000428.1"/>
</dbReference>
<dbReference type="Proteomes" id="UP000565205">
    <property type="component" value="Unassembled WGS sequence"/>
</dbReference>
<evidence type="ECO:0000313" key="2">
    <source>
        <dbReference type="EMBL" id="MBB3173090.1"/>
    </source>
</evidence>
<keyword evidence="4" id="KW-1185">Reference proteome</keyword>
<proteinExistence type="predicted"/>
<protein>
    <recommendedName>
        <fullName evidence="6">Transmembrane protein</fullName>
    </recommendedName>
</protein>
<evidence type="ECO:0000313" key="4">
    <source>
        <dbReference type="Proteomes" id="UP000557688"/>
    </source>
</evidence>
<evidence type="ECO:0008006" key="6">
    <source>
        <dbReference type="Google" id="ProtNLM"/>
    </source>
</evidence>
<keyword evidence="1" id="KW-0812">Transmembrane</keyword>
<reference evidence="3 5" key="1">
    <citation type="submission" date="2020-06" db="EMBL/GenBank/DDBJ databases">
        <title>Description of novel acetic acid bacteria.</title>
        <authorList>
            <person name="Sombolestani A."/>
        </authorList>
    </citation>
    <scope>NUCLEOTIDE SEQUENCE [LARGE SCALE GENOMIC DNA]</scope>
    <source>
        <strain evidence="3 5">LMG 26838</strain>
    </source>
</reference>
<organism evidence="2 4">
    <name type="scientific">Endobacter medicaginis</name>
    <dbReference type="NCBI Taxonomy" id="1181271"/>
    <lineage>
        <taxon>Bacteria</taxon>
        <taxon>Pseudomonadati</taxon>
        <taxon>Pseudomonadota</taxon>
        <taxon>Alphaproteobacteria</taxon>
        <taxon>Acetobacterales</taxon>
        <taxon>Acetobacteraceae</taxon>
        <taxon>Endobacter</taxon>
    </lineage>
</organism>
<comment type="caution">
    <text evidence="2">The sequence shown here is derived from an EMBL/GenBank/DDBJ whole genome shotgun (WGS) entry which is preliminary data.</text>
</comment>
<evidence type="ECO:0000313" key="3">
    <source>
        <dbReference type="EMBL" id="NVN31604.1"/>
    </source>
</evidence>
<sequence length="274" mass="29588">MTLPPTPHPASRRRGTDHLWMALASVTCAAVLLAPVAIHPGWPSNHNGLLDFTRIPAFLGQWRLGHPLVSWSTAEQWGFGSPAPALYNKSFYYVAAAGLALTGSLKAAMCAALAVFMIVAFLGADRAVREVTGQRDLLAGITAGALVVSCNYATTDWLVRSAVSEFAALSLTPWLFAWCLRLIVRGRWSVWIGPILALVTLGHVIIGLFSLIPLLLAVGLAACLWARALRLCRPRADSAIATPPFRPDTDLLARLRLDRCRCAARTQRGGAVFQ</sequence>
<evidence type="ECO:0000256" key="1">
    <source>
        <dbReference type="SAM" id="Phobius"/>
    </source>
</evidence>
<keyword evidence="1" id="KW-0472">Membrane</keyword>
<reference evidence="2 4" key="2">
    <citation type="submission" date="2020-08" db="EMBL/GenBank/DDBJ databases">
        <title>Genomic Encyclopedia of Type Strains, Phase III (KMG-III): the genomes of soil and plant-associated and newly described type strains.</title>
        <authorList>
            <person name="Whitman W."/>
        </authorList>
    </citation>
    <scope>NUCLEOTIDE SEQUENCE [LARGE SCALE GENOMIC DNA]</scope>
    <source>
        <strain evidence="2 4">CECT 8088</strain>
    </source>
</reference>
<dbReference type="EMBL" id="JABXXQ010000428">
    <property type="protein sequence ID" value="NVN31604.1"/>
    <property type="molecule type" value="Genomic_DNA"/>
</dbReference>
<evidence type="ECO:0000313" key="5">
    <source>
        <dbReference type="Proteomes" id="UP000565205"/>
    </source>
</evidence>
<feature type="transmembrane region" description="Helical" evidence="1">
    <location>
        <begin position="136"/>
        <end position="154"/>
    </location>
</feature>
<name>A0A839UY88_9PROT</name>
<keyword evidence="1" id="KW-1133">Transmembrane helix</keyword>
<dbReference type="AlphaFoldDB" id="A0A839UY88"/>
<dbReference type="Proteomes" id="UP000557688">
    <property type="component" value="Unassembled WGS sequence"/>
</dbReference>